<comment type="caution">
    <text evidence="3">The sequence shown here is derived from an EMBL/GenBank/DDBJ whole genome shotgun (WGS) entry which is preliminary data.</text>
</comment>
<evidence type="ECO:0000313" key="3">
    <source>
        <dbReference type="EMBL" id="KZM36903.1"/>
    </source>
</evidence>
<gene>
    <name evidence="3" type="ORF">OJAG_03770</name>
</gene>
<evidence type="ECO:0000256" key="1">
    <source>
        <dbReference type="SAM" id="MobiDB-lite"/>
    </source>
</evidence>
<feature type="region of interest" description="Disordered" evidence="1">
    <location>
        <begin position="1"/>
        <end position="67"/>
    </location>
</feature>
<dbReference type="PATRIC" id="fig|43678.3.peg.403"/>
<evidence type="ECO:0000256" key="2">
    <source>
        <dbReference type="SAM" id="Phobius"/>
    </source>
</evidence>
<dbReference type="OrthoDB" id="5148493at2"/>
<evidence type="ECO:0000313" key="4">
    <source>
        <dbReference type="Proteomes" id="UP000076447"/>
    </source>
</evidence>
<protein>
    <submittedName>
        <fullName evidence="3">Uncharacterized protein</fullName>
    </submittedName>
</protein>
<dbReference type="EMBL" id="LRIE01000037">
    <property type="protein sequence ID" value="KZM36903.1"/>
    <property type="molecule type" value="Genomic_DNA"/>
</dbReference>
<feature type="compositionally biased region" description="Pro residues" evidence="1">
    <location>
        <begin position="1"/>
        <end position="10"/>
    </location>
</feature>
<name>A0A163SZ23_9CELL</name>
<feature type="transmembrane region" description="Helical" evidence="2">
    <location>
        <begin position="104"/>
        <end position="123"/>
    </location>
</feature>
<proteinExistence type="predicted"/>
<feature type="compositionally biased region" description="Gly residues" evidence="1">
    <location>
        <begin position="46"/>
        <end position="58"/>
    </location>
</feature>
<feature type="transmembrane region" description="Helical" evidence="2">
    <location>
        <begin position="130"/>
        <end position="156"/>
    </location>
</feature>
<keyword evidence="2" id="KW-0472">Membrane</keyword>
<dbReference type="RefSeq" id="WP_068706881.1">
    <property type="nucleotide sequence ID" value="NZ_LRIE01000037.1"/>
</dbReference>
<accession>A0A163SZ23</accession>
<keyword evidence="2" id="KW-0812">Transmembrane</keyword>
<keyword evidence="2" id="KW-1133">Transmembrane helix</keyword>
<organism evidence="3 4">
    <name type="scientific">Oerskovia enterophila</name>
    <dbReference type="NCBI Taxonomy" id="43678"/>
    <lineage>
        <taxon>Bacteria</taxon>
        <taxon>Bacillati</taxon>
        <taxon>Actinomycetota</taxon>
        <taxon>Actinomycetes</taxon>
        <taxon>Micrococcales</taxon>
        <taxon>Cellulomonadaceae</taxon>
        <taxon>Oerskovia</taxon>
    </lineage>
</organism>
<reference evidence="3 4" key="1">
    <citation type="submission" date="2016-01" db="EMBL/GenBank/DDBJ databases">
        <title>Genome sequence of Oerskovia enterophila VJag, an agar and cellulose degrading bacterium.</title>
        <authorList>
            <person name="Poehlein A."/>
            <person name="Jag V."/>
            <person name="Bengelsdorf F."/>
            <person name="Duerre P."/>
            <person name="Daniel R."/>
        </authorList>
    </citation>
    <scope>NUCLEOTIDE SEQUENCE [LARGE SCALE GENOMIC DNA]</scope>
    <source>
        <strain evidence="3 4">VJag</strain>
    </source>
</reference>
<feature type="compositionally biased region" description="Pro residues" evidence="1">
    <location>
        <begin position="22"/>
        <end position="45"/>
    </location>
</feature>
<sequence>MGNPYAPPRPGAQKPTDEARQPTPPPVQGPPGAPRGPQQGPPPGHGPTGPGGPSGPGAPGKPDPLAQVDPEQLRATTRQVLHFGLLMLVTLVTSSLAFPWRVASLFFAVVTIVFGVRALRAVWRARLGGALLPAVAVGLGLTVTMSLSMIGGLAMWDIEMDNQACLDGAITVAAQQECAVQYEQAREQWTKDQLGR</sequence>
<dbReference type="Proteomes" id="UP000076447">
    <property type="component" value="Unassembled WGS sequence"/>
</dbReference>
<dbReference type="AlphaFoldDB" id="A0A163SZ23"/>